<dbReference type="Proteomes" id="UP001196413">
    <property type="component" value="Unassembled WGS sequence"/>
</dbReference>
<evidence type="ECO:0000256" key="1">
    <source>
        <dbReference type="ARBA" id="ARBA00006046"/>
    </source>
</evidence>
<sequence length="255" mass="28122">MTAPIAKVMNKWFESDVLKATLGTDGIIGFAASPYDAGTGRTKDALQVSQAIAKAARKHGAQIFTNQEVVAILVDEGGARGVRLSNGKEVHAKVVLSNATPKVTFEGLLRKCDLPPKFLSAVQSINYTSPVTKINVAVTELPSFACNPNPGSRPLPHHQTTIHLNYENMDVVHHAFTDFMKGNWSENDLKPVIEMTIPSAIDRSLVMDDSSHVISLFTQYTPYELRERNWTDDTKEQYAKHGQLNTSLPFLFAQN</sequence>
<gene>
    <name evidence="3" type="ORF">KIN20_015562</name>
</gene>
<dbReference type="Gene3D" id="3.50.50.60">
    <property type="entry name" value="FAD/NAD(P)-binding domain"/>
    <property type="match status" value="1"/>
</dbReference>
<protein>
    <recommendedName>
        <fullName evidence="2">FAD dependent oxidoreductase domain-containing protein</fullName>
    </recommendedName>
</protein>
<comment type="caution">
    <text evidence="3">The sequence shown here is derived from an EMBL/GenBank/DDBJ whole genome shotgun (WGS) entry which is preliminary data.</text>
</comment>
<comment type="similarity">
    <text evidence="1">Belongs to the carotenoid/retinoid oxidoreductase family.</text>
</comment>
<organism evidence="3 4">
    <name type="scientific">Parelaphostrongylus tenuis</name>
    <name type="common">Meningeal worm</name>
    <dbReference type="NCBI Taxonomy" id="148309"/>
    <lineage>
        <taxon>Eukaryota</taxon>
        <taxon>Metazoa</taxon>
        <taxon>Ecdysozoa</taxon>
        <taxon>Nematoda</taxon>
        <taxon>Chromadorea</taxon>
        <taxon>Rhabditida</taxon>
        <taxon>Rhabditina</taxon>
        <taxon>Rhabditomorpha</taxon>
        <taxon>Strongyloidea</taxon>
        <taxon>Metastrongylidae</taxon>
        <taxon>Parelaphostrongylus</taxon>
    </lineage>
</organism>
<name>A0AAD5QMC3_PARTN</name>
<dbReference type="SUPFAM" id="SSF51905">
    <property type="entry name" value="FAD/NAD(P)-binding domain"/>
    <property type="match status" value="1"/>
</dbReference>
<dbReference type="PANTHER" id="PTHR10668:SF103">
    <property type="entry name" value="PYRIDINE NUCLEOTIDE-DISULFIDE OXIDOREDUCTASE DOMAIN-CONTAINING PROTEIN 2"/>
    <property type="match status" value="1"/>
</dbReference>
<evidence type="ECO:0000313" key="4">
    <source>
        <dbReference type="Proteomes" id="UP001196413"/>
    </source>
</evidence>
<keyword evidence="4" id="KW-1185">Reference proteome</keyword>
<dbReference type="InterPro" id="IPR006076">
    <property type="entry name" value="FAD-dep_OxRdtase"/>
</dbReference>
<evidence type="ECO:0000313" key="3">
    <source>
        <dbReference type="EMBL" id="KAJ1357418.1"/>
    </source>
</evidence>
<proteinExistence type="inferred from homology"/>
<evidence type="ECO:0000259" key="2">
    <source>
        <dbReference type="Pfam" id="PF01266"/>
    </source>
</evidence>
<reference evidence="3" key="1">
    <citation type="submission" date="2021-06" db="EMBL/GenBank/DDBJ databases">
        <title>Parelaphostrongylus tenuis whole genome reference sequence.</title>
        <authorList>
            <person name="Garwood T.J."/>
            <person name="Larsen P.A."/>
            <person name="Fountain-Jones N.M."/>
            <person name="Garbe J.R."/>
            <person name="Macchietto M.G."/>
            <person name="Kania S.A."/>
            <person name="Gerhold R.W."/>
            <person name="Richards J.E."/>
            <person name="Wolf T.M."/>
        </authorList>
    </citation>
    <scope>NUCLEOTIDE SEQUENCE</scope>
    <source>
        <strain evidence="3">MNPRO001-30</strain>
        <tissue evidence="3">Meninges</tissue>
    </source>
</reference>
<dbReference type="InterPro" id="IPR036188">
    <property type="entry name" value="FAD/NAD-bd_sf"/>
</dbReference>
<dbReference type="PANTHER" id="PTHR10668">
    <property type="entry name" value="PHYTOENE DEHYDROGENASE"/>
    <property type="match status" value="1"/>
</dbReference>
<dbReference type="EMBL" id="JAHQIW010003127">
    <property type="protein sequence ID" value="KAJ1357418.1"/>
    <property type="molecule type" value="Genomic_DNA"/>
</dbReference>
<accession>A0AAD5QMC3</accession>
<dbReference type="Pfam" id="PF01266">
    <property type="entry name" value="DAO"/>
    <property type="match status" value="1"/>
</dbReference>
<feature type="domain" description="FAD dependent oxidoreductase" evidence="2">
    <location>
        <begin position="29"/>
        <end position="98"/>
    </location>
</feature>
<dbReference type="AlphaFoldDB" id="A0AAD5QMC3"/>